<sequence>MKYFLLLGIGLLFLSGWAYGQEGVGVGTAEEVTVDADLGASREGSRTDAEAVLREEEAISPDGLSVAQMRELRDKAQNFTFQTEVNRMMKLIINSLYRNKEIFLRELISNASDALDKIRLLSLTDRNVLDANPDLSIRIKADPERRLLHIIDSGVGMTRADLVNNLGTIAKSGTADFLSKMQDTEKSDNQEMNDMIGQFGVGFYSAFLVADKVTVVSKHNDDAQQVWESDANSFSVAEDPRGPTLKRGTHITLHLKEEAADYLQSDTIRSLVKKYSQFINFPIHLWASSTRSVEEADDDDADADAADADDDAKVEDAAEEKPEKKKTEKTVWDWELMNDNKPIWTRKPSEVSDDEYTQFYRSLTKDEAPPLAKSHFVAEGEVTFRALLFVPRVQPADSFNRYGTKTDRIKLYVRRVFITDEFNDLMPAYLAFMQGIVDSDDLPLNVSRETLQQHKLIKIIKKKLVRKALDMLKKIPDDEYQHFWKEYSTNIKLGVMEDPSNRSRLAKLLRFHSSASPDMTFLADYVARMKPNQNHIYYIAGSSRADVEKSPFAERLVRRGYEVLYLTEAVDEYCLSSLPEYDGKKFQNIAKEIFDLDESEGEKERVEAQKKEFEPLLKWLGDKLGAFITRAAVSRRLARSPAALAATAFGWTGNMERLAMSNAHQKADDAQRKHHLTQKKMLEINPRHPVVVELLRRVKDDPEDEAAIRAARTLYRTAALRSGYMLQEGQAVDFAESVEGMLQLSLGLPADAKPDEDEPIDDIADNADNAENIDADADHDEL</sequence>
<dbReference type="SUPFAM" id="SSF55874">
    <property type="entry name" value="ATPase domain of HSP90 chaperone/DNA topoisomerase II/histidine kinase"/>
    <property type="match status" value="1"/>
</dbReference>
<dbReference type="InterPro" id="IPR020568">
    <property type="entry name" value="Ribosomal_Su5_D2-typ_SF"/>
</dbReference>
<comment type="similarity">
    <text evidence="1">Belongs to the heat shock protein 90 family.</text>
</comment>
<dbReference type="SUPFAM" id="SSF54211">
    <property type="entry name" value="Ribosomal protein S5 domain 2-like"/>
    <property type="match status" value="1"/>
</dbReference>
<feature type="compositionally biased region" description="Acidic residues" evidence="5">
    <location>
        <begin position="771"/>
        <end position="782"/>
    </location>
</feature>
<proteinExistence type="inferred from homology"/>
<reference evidence="7" key="1">
    <citation type="submission" date="2021-12" db="EMBL/GenBank/DDBJ databases">
        <authorList>
            <person name="King R."/>
        </authorList>
    </citation>
    <scope>NUCLEOTIDE SEQUENCE</scope>
</reference>
<evidence type="ECO:0000256" key="3">
    <source>
        <dbReference type="ARBA" id="ARBA00022840"/>
    </source>
</evidence>
<evidence type="ECO:0000256" key="4">
    <source>
        <dbReference type="ARBA" id="ARBA00023186"/>
    </source>
</evidence>
<dbReference type="HAMAP" id="MF_00505">
    <property type="entry name" value="HSP90"/>
    <property type="match status" value="1"/>
</dbReference>
<dbReference type="InterPro" id="IPR019805">
    <property type="entry name" value="Heat_shock_protein_90_CS"/>
</dbReference>
<dbReference type="InterPro" id="IPR020575">
    <property type="entry name" value="Hsp90_N"/>
</dbReference>
<dbReference type="Gene3D" id="3.30.230.80">
    <property type="match status" value="1"/>
</dbReference>
<evidence type="ECO:0008006" key="9">
    <source>
        <dbReference type="Google" id="ProtNLM"/>
    </source>
</evidence>
<dbReference type="PRINTS" id="PR00775">
    <property type="entry name" value="HEATSHOCK90"/>
</dbReference>
<dbReference type="EMBL" id="OU963902">
    <property type="protein sequence ID" value="CAH0407962.1"/>
    <property type="molecule type" value="Genomic_DNA"/>
</dbReference>
<name>A0ABN8BD28_CHISP</name>
<dbReference type="Pfam" id="PF00183">
    <property type="entry name" value="HSP90"/>
    <property type="match status" value="1"/>
</dbReference>
<dbReference type="PIRSF" id="PIRSF002583">
    <property type="entry name" value="Hsp90"/>
    <property type="match status" value="1"/>
</dbReference>
<keyword evidence="8" id="KW-1185">Reference proteome</keyword>
<feature type="compositionally biased region" description="Basic and acidic residues" evidence="5">
    <location>
        <begin position="314"/>
        <end position="329"/>
    </location>
</feature>
<dbReference type="Gene3D" id="1.20.120.790">
    <property type="entry name" value="Heat shock protein 90, C-terminal domain"/>
    <property type="match status" value="1"/>
</dbReference>
<dbReference type="CDD" id="cd16927">
    <property type="entry name" value="HATPase_Hsp90-like"/>
    <property type="match status" value="1"/>
</dbReference>
<evidence type="ECO:0000256" key="5">
    <source>
        <dbReference type="SAM" id="MobiDB-lite"/>
    </source>
</evidence>
<dbReference type="NCBIfam" id="NF003555">
    <property type="entry name" value="PRK05218.1"/>
    <property type="match status" value="1"/>
</dbReference>
<keyword evidence="6" id="KW-0732">Signal</keyword>
<gene>
    <name evidence="7" type="ORF">CHILSU_LOCUS11365</name>
</gene>
<dbReference type="SUPFAM" id="SSF110942">
    <property type="entry name" value="HSP90 C-terminal domain"/>
    <property type="match status" value="1"/>
</dbReference>
<evidence type="ECO:0000256" key="2">
    <source>
        <dbReference type="ARBA" id="ARBA00022741"/>
    </source>
</evidence>
<accession>A0ABN8BD28</accession>
<feature type="chain" id="PRO_5047474639" description="Heat shock protein 83" evidence="6">
    <location>
        <begin position="21"/>
        <end position="782"/>
    </location>
</feature>
<dbReference type="InterPro" id="IPR036890">
    <property type="entry name" value="HATPase_C_sf"/>
</dbReference>
<dbReference type="PROSITE" id="PS00298">
    <property type="entry name" value="HSP90"/>
    <property type="match status" value="1"/>
</dbReference>
<feature type="signal peptide" evidence="6">
    <location>
        <begin position="1"/>
        <end position="20"/>
    </location>
</feature>
<feature type="compositionally biased region" description="Acidic residues" evidence="5">
    <location>
        <begin position="754"/>
        <end position="765"/>
    </location>
</feature>
<keyword evidence="3" id="KW-0067">ATP-binding</keyword>
<feature type="region of interest" description="Disordered" evidence="5">
    <location>
        <begin position="295"/>
        <end position="329"/>
    </location>
</feature>
<dbReference type="Gene3D" id="3.40.50.11260">
    <property type="match status" value="1"/>
</dbReference>
<keyword evidence="4" id="KW-0143">Chaperone</keyword>
<protein>
    <recommendedName>
        <fullName evidence="9">Heat shock protein 83</fullName>
    </recommendedName>
</protein>
<dbReference type="InterPro" id="IPR001404">
    <property type="entry name" value="Hsp90_fam"/>
</dbReference>
<evidence type="ECO:0000256" key="1">
    <source>
        <dbReference type="ARBA" id="ARBA00008239"/>
    </source>
</evidence>
<feature type="region of interest" description="Disordered" evidence="5">
    <location>
        <begin position="748"/>
        <end position="782"/>
    </location>
</feature>
<feature type="compositionally biased region" description="Acidic residues" evidence="5">
    <location>
        <begin position="295"/>
        <end position="313"/>
    </location>
</feature>
<dbReference type="InterPro" id="IPR037196">
    <property type="entry name" value="HSP90_C"/>
</dbReference>
<evidence type="ECO:0000256" key="6">
    <source>
        <dbReference type="SAM" id="SignalP"/>
    </source>
</evidence>
<dbReference type="Gene3D" id="3.30.565.10">
    <property type="entry name" value="Histidine kinase-like ATPase, C-terminal domain"/>
    <property type="match status" value="1"/>
</dbReference>
<organism evidence="7 8">
    <name type="scientific">Chilo suppressalis</name>
    <name type="common">Asiatic rice borer moth</name>
    <dbReference type="NCBI Taxonomy" id="168631"/>
    <lineage>
        <taxon>Eukaryota</taxon>
        <taxon>Metazoa</taxon>
        <taxon>Ecdysozoa</taxon>
        <taxon>Arthropoda</taxon>
        <taxon>Hexapoda</taxon>
        <taxon>Insecta</taxon>
        <taxon>Pterygota</taxon>
        <taxon>Neoptera</taxon>
        <taxon>Endopterygota</taxon>
        <taxon>Lepidoptera</taxon>
        <taxon>Glossata</taxon>
        <taxon>Ditrysia</taxon>
        <taxon>Pyraloidea</taxon>
        <taxon>Crambidae</taxon>
        <taxon>Crambinae</taxon>
        <taxon>Chilo</taxon>
    </lineage>
</organism>
<evidence type="ECO:0000313" key="8">
    <source>
        <dbReference type="Proteomes" id="UP001153292"/>
    </source>
</evidence>
<dbReference type="Pfam" id="PF13589">
    <property type="entry name" value="HATPase_c_3"/>
    <property type="match status" value="1"/>
</dbReference>
<evidence type="ECO:0000313" key="7">
    <source>
        <dbReference type="EMBL" id="CAH0407962.1"/>
    </source>
</evidence>
<keyword evidence="2" id="KW-0547">Nucleotide-binding</keyword>
<dbReference type="PANTHER" id="PTHR11528">
    <property type="entry name" value="HEAT SHOCK PROTEIN 90 FAMILY MEMBER"/>
    <property type="match status" value="1"/>
</dbReference>
<dbReference type="Proteomes" id="UP001153292">
    <property type="component" value="Chromosome 9"/>
</dbReference>